<dbReference type="EMBL" id="KN716199">
    <property type="protein sequence ID" value="KJH50685.1"/>
    <property type="molecule type" value="Genomic_DNA"/>
</dbReference>
<dbReference type="OrthoDB" id="5829268at2759"/>
<accession>A0A0D8Y1Y7</accession>
<sequence length="230" mass="25744">MNRKRKYEDDGIQLSQTPKRQRSCNEELDSDDSLHLPDTIFDGEDMNSSKGNVKKKQRQKSHNSINRPEPATEIAVDREGETRDTLCKAEPTKGPFDLYLIRKPVEVSIEDLTNSSIPIRSCFSKGKKVLISGKRFIARGVETSSQMIHIPADTIHASQAPWFTCADSPITGSVILSRAEFSDVVPEKLGSQSDSTDSLPFKRIKKKISLKGIRNLKQRLRAYGVKNAVS</sequence>
<gene>
    <name evidence="2" type="ORF">DICVIV_03125</name>
</gene>
<feature type="compositionally biased region" description="Basic residues" evidence="1">
    <location>
        <begin position="52"/>
        <end position="61"/>
    </location>
</feature>
<name>A0A0D8Y1Y7_DICVI</name>
<keyword evidence="3" id="KW-1185">Reference proteome</keyword>
<organism evidence="2 3">
    <name type="scientific">Dictyocaulus viviparus</name>
    <name type="common">Bovine lungworm</name>
    <dbReference type="NCBI Taxonomy" id="29172"/>
    <lineage>
        <taxon>Eukaryota</taxon>
        <taxon>Metazoa</taxon>
        <taxon>Ecdysozoa</taxon>
        <taxon>Nematoda</taxon>
        <taxon>Chromadorea</taxon>
        <taxon>Rhabditida</taxon>
        <taxon>Rhabditina</taxon>
        <taxon>Rhabditomorpha</taxon>
        <taxon>Strongyloidea</taxon>
        <taxon>Metastrongylidae</taxon>
        <taxon>Dictyocaulus</taxon>
    </lineage>
</organism>
<feature type="region of interest" description="Disordered" evidence="1">
    <location>
        <begin position="1"/>
        <end position="71"/>
    </location>
</feature>
<reference evidence="3" key="2">
    <citation type="journal article" date="2016" name="Sci. Rep.">
        <title>Dictyocaulus viviparus genome, variome and transcriptome elucidate lungworm biology and support future intervention.</title>
        <authorList>
            <person name="McNulty S.N."/>
            <person name="Strube C."/>
            <person name="Rosa B.A."/>
            <person name="Martin J.C."/>
            <person name="Tyagi R."/>
            <person name="Choi Y.J."/>
            <person name="Wang Q."/>
            <person name="Hallsworth Pepin K."/>
            <person name="Zhang X."/>
            <person name="Ozersky P."/>
            <person name="Wilson R.K."/>
            <person name="Sternberg P.W."/>
            <person name="Gasser R.B."/>
            <person name="Mitreva M."/>
        </authorList>
    </citation>
    <scope>NUCLEOTIDE SEQUENCE [LARGE SCALE GENOMIC DNA]</scope>
    <source>
        <strain evidence="3">HannoverDv2000</strain>
    </source>
</reference>
<evidence type="ECO:0000256" key="1">
    <source>
        <dbReference type="SAM" id="MobiDB-lite"/>
    </source>
</evidence>
<evidence type="ECO:0000313" key="3">
    <source>
        <dbReference type="Proteomes" id="UP000053766"/>
    </source>
</evidence>
<reference evidence="2 3" key="1">
    <citation type="submission" date="2013-11" db="EMBL/GenBank/DDBJ databases">
        <title>Draft genome of the bovine lungworm Dictyocaulus viviparus.</title>
        <authorList>
            <person name="Mitreva M."/>
        </authorList>
    </citation>
    <scope>NUCLEOTIDE SEQUENCE [LARGE SCALE GENOMIC DNA]</scope>
    <source>
        <strain evidence="2 3">HannoverDv2000</strain>
    </source>
</reference>
<evidence type="ECO:0000313" key="2">
    <source>
        <dbReference type="EMBL" id="KJH50685.1"/>
    </source>
</evidence>
<proteinExistence type="predicted"/>
<dbReference type="AlphaFoldDB" id="A0A0D8Y1Y7"/>
<dbReference type="Proteomes" id="UP000053766">
    <property type="component" value="Unassembled WGS sequence"/>
</dbReference>
<protein>
    <submittedName>
        <fullName evidence="2">Uncharacterized protein</fullName>
    </submittedName>
</protein>